<accession>A0AAE0ZI48</accession>
<evidence type="ECO:0000313" key="1">
    <source>
        <dbReference type="EMBL" id="KAK3769743.1"/>
    </source>
</evidence>
<keyword evidence="2" id="KW-1185">Reference proteome</keyword>
<reference evidence="1" key="1">
    <citation type="journal article" date="2023" name="G3 (Bethesda)">
        <title>A reference genome for the long-term kleptoplast-retaining sea slug Elysia crispata morphotype clarki.</title>
        <authorList>
            <person name="Eastman K.E."/>
            <person name="Pendleton A.L."/>
            <person name="Shaikh M.A."/>
            <person name="Suttiyut T."/>
            <person name="Ogas R."/>
            <person name="Tomko P."/>
            <person name="Gavelis G."/>
            <person name="Widhalm J.R."/>
            <person name="Wisecaver J.H."/>
        </authorList>
    </citation>
    <scope>NUCLEOTIDE SEQUENCE</scope>
    <source>
        <strain evidence="1">ECLA1</strain>
    </source>
</reference>
<name>A0AAE0ZI48_9GAST</name>
<protein>
    <submittedName>
        <fullName evidence="1">Uncharacterized protein</fullName>
    </submittedName>
</protein>
<comment type="caution">
    <text evidence="1">The sequence shown here is derived from an EMBL/GenBank/DDBJ whole genome shotgun (WGS) entry which is preliminary data.</text>
</comment>
<gene>
    <name evidence="1" type="ORF">RRG08_062083</name>
</gene>
<dbReference type="Proteomes" id="UP001283361">
    <property type="component" value="Unassembled WGS sequence"/>
</dbReference>
<dbReference type="EMBL" id="JAWDGP010003891">
    <property type="protein sequence ID" value="KAK3769743.1"/>
    <property type="molecule type" value="Genomic_DNA"/>
</dbReference>
<organism evidence="1 2">
    <name type="scientific">Elysia crispata</name>
    <name type="common">lettuce slug</name>
    <dbReference type="NCBI Taxonomy" id="231223"/>
    <lineage>
        <taxon>Eukaryota</taxon>
        <taxon>Metazoa</taxon>
        <taxon>Spiralia</taxon>
        <taxon>Lophotrochozoa</taxon>
        <taxon>Mollusca</taxon>
        <taxon>Gastropoda</taxon>
        <taxon>Heterobranchia</taxon>
        <taxon>Euthyneura</taxon>
        <taxon>Panpulmonata</taxon>
        <taxon>Sacoglossa</taxon>
        <taxon>Placobranchoidea</taxon>
        <taxon>Plakobranchidae</taxon>
        <taxon>Elysia</taxon>
    </lineage>
</organism>
<dbReference type="AlphaFoldDB" id="A0AAE0ZI48"/>
<proteinExistence type="predicted"/>
<sequence length="180" mass="20193">MESSTRPLHALTPAHKAFSGSQIYILQRQAVENKSVSAKRNKIRQALEHNHSDSRGGRLRDSIAELSLCLSSLTRSCSPLKSNRLSSQLLLGVTRAEAMSSLKSQMRLTFEWWEIINVSKCGRQEEKHVEWPGWAALDNSAVTSGTLTIRREKIIYIELYLARGNKRSNAVYPRDTAGSP</sequence>
<evidence type="ECO:0000313" key="2">
    <source>
        <dbReference type="Proteomes" id="UP001283361"/>
    </source>
</evidence>